<feature type="signal peptide" evidence="1">
    <location>
        <begin position="1"/>
        <end position="31"/>
    </location>
</feature>
<keyword evidence="1" id="KW-0732">Signal</keyword>
<dbReference type="AlphaFoldDB" id="A0A843YFW3"/>
<comment type="caution">
    <text evidence="2">The sequence shown here is derived from an EMBL/GenBank/DDBJ whole genome shotgun (WGS) entry which is preliminary data.</text>
</comment>
<protein>
    <submittedName>
        <fullName evidence="2">Uncharacterized protein</fullName>
    </submittedName>
</protein>
<evidence type="ECO:0000313" key="2">
    <source>
        <dbReference type="EMBL" id="MQQ08565.1"/>
    </source>
</evidence>
<reference evidence="2 3" key="1">
    <citation type="submission" date="2019-10" db="EMBL/GenBank/DDBJ databases">
        <title>Epibacterium sp. nov., isolated from seawater.</title>
        <authorList>
            <person name="Zhang X."/>
            <person name="Li N."/>
        </authorList>
    </citation>
    <scope>NUCLEOTIDE SEQUENCE [LARGE SCALE GENOMIC DNA]</scope>
    <source>
        <strain evidence="2 3">SM1979</strain>
    </source>
</reference>
<accession>A0A843YFW3</accession>
<dbReference type="Proteomes" id="UP000444174">
    <property type="component" value="Unassembled WGS sequence"/>
</dbReference>
<evidence type="ECO:0000313" key="3">
    <source>
        <dbReference type="Proteomes" id="UP000444174"/>
    </source>
</evidence>
<sequence>MSFLLRSTRFCLASIAFILGGLSLTTAPVAAQTVLAKTQTGSIFPKNCKAQPGRSDSCTLVLACMDDGNIFVGTATGWLRGDLSVRSDRGTSCSGSWFIQNTNSNHGQAGFECSDGRAGQAQFSYFDAATSSVWGDGELSDGTPFRAWTGPHLRRFVKNNRLDVTTFCPTLLLGAIN</sequence>
<dbReference type="EMBL" id="WIBF01000004">
    <property type="protein sequence ID" value="MQQ08565.1"/>
    <property type="molecule type" value="Genomic_DNA"/>
</dbReference>
<evidence type="ECO:0000256" key="1">
    <source>
        <dbReference type="SAM" id="SignalP"/>
    </source>
</evidence>
<proteinExistence type="predicted"/>
<keyword evidence="3" id="KW-1185">Reference proteome</keyword>
<gene>
    <name evidence="2" type="ORF">GFB49_08890</name>
</gene>
<dbReference type="RefSeq" id="WP_153215504.1">
    <property type="nucleotide sequence ID" value="NZ_WIBF01000004.1"/>
</dbReference>
<feature type="chain" id="PRO_5032974247" evidence="1">
    <location>
        <begin position="32"/>
        <end position="177"/>
    </location>
</feature>
<name>A0A843YFW3_9RHOB</name>
<organism evidence="2 3">
    <name type="scientific">Tritonibacter litoralis</name>
    <dbReference type="NCBI Taxonomy" id="2662264"/>
    <lineage>
        <taxon>Bacteria</taxon>
        <taxon>Pseudomonadati</taxon>
        <taxon>Pseudomonadota</taxon>
        <taxon>Alphaproteobacteria</taxon>
        <taxon>Rhodobacterales</taxon>
        <taxon>Paracoccaceae</taxon>
        <taxon>Tritonibacter</taxon>
    </lineage>
</organism>